<dbReference type="GeneID" id="7842592"/>
<sequence>MNRAEDNYRSQSQLREKTSCQVCHKKLVNLEYCLRCSRALCEKCYQKGNQSKSICQPCVDECIFMQKQIMQFKPKWCQQSSIGREWAQHLLDKDFKVLNEEYQEIQTQISKNVDSIKKQIPLFEKVLLDSDSFNLKGSNMNFSFLDFLYKIGFQQNQDTIRPVKNILLAFIYIKPEVGYSAYMKSLVVFLLFFMEESLAYFCFLKLFTEIMPEKIWPSNCNKEVLQKRVKEMSSLTLKFNCVSQSETIRAKYEEFLQNNILKFYSSFVIGFTSYRETFVYFSNLMKEKSFYNVDEYIMIISLINYDAIINQSSNIYQDILYNTTMTKINNFKIQLHEFLDNITSTNQIYSLYKQNQKLEVQKEQLIELMCNLQTEIGIKQSQQDQIESELDTMKFVTEISIHGQMQEETKLQLSVSSLKSQQKELEEQEQNLKESIQQGESKIKELLDRVEQKQKSSKQKAESREVIEMRYLNRQNQLKSKIRQLEEDLKQQDLEIASRTKILEARKKNLFNQSTQSFKSQIV</sequence>
<dbReference type="Gene3D" id="1.10.8.270">
    <property type="entry name" value="putative rabgap domain of human tbc1 domain family member 14 like domains"/>
    <property type="match status" value="1"/>
</dbReference>
<evidence type="ECO:0000313" key="4">
    <source>
        <dbReference type="Proteomes" id="UP000009168"/>
    </source>
</evidence>
<feature type="domain" description="Rab-GAP TBC" evidence="2">
    <location>
        <begin position="153"/>
        <end position="230"/>
    </location>
</feature>
<evidence type="ECO:0000313" key="3">
    <source>
        <dbReference type="EMBL" id="EAR94714.2"/>
    </source>
</evidence>
<dbReference type="RefSeq" id="XP_001014674.2">
    <property type="nucleotide sequence ID" value="XM_001014674.3"/>
</dbReference>
<dbReference type="AlphaFoldDB" id="Q23DL2"/>
<dbReference type="InParanoid" id="Q23DL2"/>
<organism evidence="3 4">
    <name type="scientific">Tetrahymena thermophila (strain SB210)</name>
    <dbReference type="NCBI Taxonomy" id="312017"/>
    <lineage>
        <taxon>Eukaryota</taxon>
        <taxon>Sar</taxon>
        <taxon>Alveolata</taxon>
        <taxon>Ciliophora</taxon>
        <taxon>Intramacronucleata</taxon>
        <taxon>Oligohymenophorea</taxon>
        <taxon>Hymenostomatida</taxon>
        <taxon>Tetrahymenina</taxon>
        <taxon>Tetrahymenidae</taxon>
        <taxon>Tetrahymena</taxon>
    </lineage>
</organism>
<evidence type="ECO:0000256" key="1">
    <source>
        <dbReference type="SAM" id="Coils"/>
    </source>
</evidence>
<keyword evidence="4" id="KW-1185">Reference proteome</keyword>
<gene>
    <name evidence="3" type="ORF">TTHERM_00046790</name>
</gene>
<dbReference type="KEGG" id="tet:TTHERM_00046790"/>
<dbReference type="Pfam" id="PF00566">
    <property type="entry name" value="RabGAP-TBC"/>
    <property type="match status" value="1"/>
</dbReference>
<evidence type="ECO:0000259" key="2">
    <source>
        <dbReference type="Pfam" id="PF00566"/>
    </source>
</evidence>
<dbReference type="Proteomes" id="UP000009168">
    <property type="component" value="Unassembled WGS sequence"/>
</dbReference>
<accession>Q23DL2</accession>
<name>Q23DL2_TETTS</name>
<keyword evidence="1" id="KW-0175">Coiled coil</keyword>
<reference evidence="4" key="1">
    <citation type="journal article" date="2006" name="PLoS Biol.">
        <title>Macronuclear genome sequence of the ciliate Tetrahymena thermophila, a model eukaryote.</title>
        <authorList>
            <person name="Eisen J.A."/>
            <person name="Coyne R.S."/>
            <person name="Wu M."/>
            <person name="Wu D."/>
            <person name="Thiagarajan M."/>
            <person name="Wortman J.R."/>
            <person name="Badger J.H."/>
            <person name="Ren Q."/>
            <person name="Amedeo P."/>
            <person name="Jones K.M."/>
            <person name="Tallon L.J."/>
            <person name="Delcher A.L."/>
            <person name="Salzberg S.L."/>
            <person name="Silva J.C."/>
            <person name="Haas B.J."/>
            <person name="Majoros W.H."/>
            <person name="Farzad M."/>
            <person name="Carlton J.M."/>
            <person name="Smith R.K. Jr."/>
            <person name="Garg J."/>
            <person name="Pearlman R.E."/>
            <person name="Karrer K.M."/>
            <person name="Sun L."/>
            <person name="Manning G."/>
            <person name="Elde N.C."/>
            <person name="Turkewitz A.P."/>
            <person name="Asai D.J."/>
            <person name="Wilkes D.E."/>
            <person name="Wang Y."/>
            <person name="Cai H."/>
            <person name="Collins K."/>
            <person name="Stewart B.A."/>
            <person name="Lee S.R."/>
            <person name="Wilamowska K."/>
            <person name="Weinberg Z."/>
            <person name="Ruzzo W.L."/>
            <person name="Wloga D."/>
            <person name="Gaertig J."/>
            <person name="Frankel J."/>
            <person name="Tsao C.-C."/>
            <person name="Gorovsky M.A."/>
            <person name="Keeling P.J."/>
            <person name="Waller R.F."/>
            <person name="Patron N.J."/>
            <person name="Cherry J.M."/>
            <person name="Stover N.A."/>
            <person name="Krieger C.J."/>
            <person name="del Toro C."/>
            <person name="Ryder H.F."/>
            <person name="Williamson S.C."/>
            <person name="Barbeau R.A."/>
            <person name="Hamilton E.P."/>
            <person name="Orias E."/>
        </authorList>
    </citation>
    <scope>NUCLEOTIDE SEQUENCE [LARGE SCALE GENOMIC DNA]</scope>
    <source>
        <strain evidence="4">SB210</strain>
    </source>
</reference>
<feature type="coiled-coil region" evidence="1">
    <location>
        <begin position="408"/>
        <end position="495"/>
    </location>
</feature>
<proteinExistence type="predicted"/>
<dbReference type="OrthoDB" id="17687at2759"/>
<dbReference type="InterPro" id="IPR000195">
    <property type="entry name" value="Rab-GAP-TBC_dom"/>
</dbReference>
<dbReference type="SUPFAM" id="SSF47923">
    <property type="entry name" value="Ypt/Rab-GAP domain of gyp1p"/>
    <property type="match status" value="1"/>
</dbReference>
<protein>
    <submittedName>
        <fullName evidence="3">Rab-GTPase-TBC domain protein</fullName>
    </submittedName>
</protein>
<dbReference type="HOGENOM" id="CLU_533748_0_0_1"/>
<dbReference type="InterPro" id="IPR035969">
    <property type="entry name" value="Rab-GAP_TBC_sf"/>
</dbReference>
<dbReference type="EMBL" id="GG662712">
    <property type="protein sequence ID" value="EAR94714.2"/>
    <property type="molecule type" value="Genomic_DNA"/>
</dbReference>